<dbReference type="PROSITE" id="PS50977">
    <property type="entry name" value="HTH_TETR_2"/>
    <property type="match status" value="1"/>
</dbReference>
<dbReference type="PRINTS" id="PR00455">
    <property type="entry name" value="HTHTETR"/>
</dbReference>
<dbReference type="Gene3D" id="1.10.357.10">
    <property type="entry name" value="Tetracycline Repressor, domain 2"/>
    <property type="match status" value="1"/>
</dbReference>
<evidence type="ECO:0000313" key="5">
    <source>
        <dbReference type="EMBL" id="QPC48088.1"/>
    </source>
</evidence>
<dbReference type="RefSeq" id="WP_239672769.1">
    <property type="nucleotide sequence ID" value="NZ_CP049742.1"/>
</dbReference>
<dbReference type="InterPro" id="IPR001647">
    <property type="entry name" value="HTH_TetR"/>
</dbReference>
<name>A0A7S8CE13_9BACI</name>
<dbReference type="AlphaFoldDB" id="A0A7S8CE13"/>
<evidence type="ECO:0000256" key="2">
    <source>
        <dbReference type="ARBA" id="ARBA00023125"/>
    </source>
</evidence>
<organism evidence="5 6">
    <name type="scientific">Mangrovibacillus cuniculi</name>
    <dbReference type="NCBI Taxonomy" id="2593652"/>
    <lineage>
        <taxon>Bacteria</taxon>
        <taxon>Bacillati</taxon>
        <taxon>Bacillota</taxon>
        <taxon>Bacilli</taxon>
        <taxon>Bacillales</taxon>
        <taxon>Bacillaceae</taxon>
        <taxon>Mangrovibacillus</taxon>
    </lineage>
</organism>
<evidence type="ECO:0000256" key="1">
    <source>
        <dbReference type="ARBA" id="ARBA00022491"/>
    </source>
</evidence>
<keyword evidence="1" id="KW-0678">Repressor</keyword>
<proteinExistence type="predicted"/>
<dbReference type="GO" id="GO:0003677">
    <property type="term" value="F:DNA binding"/>
    <property type="evidence" value="ECO:0007669"/>
    <property type="project" value="UniProtKB-UniRule"/>
</dbReference>
<reference evidence="5 6" key="1">
    <citation type="submission" date="2019-07" db="EMBL/GenBank/DDBJ databases">
        <title>Genome sequence of 2 isolates from Red Sea Mangroves.</title>
        <authorList>
            <person name="Sefrji F."/>
            <person name="Michoud G."/>
            <person name="Merlino G."/>
            <person name="Daffonchio D."/>
        </authorList>
    </citation>
    <scope>NUCLEOTIDE SEQUENCE [LARGE SCALE GENOMIC DNA]</scope>
    <source>
        <strain evidence="5 6">R1DC41</strain>
    </source>
</reference>
<evidence type="ECO:0000259" key="4">
    <source>
        <dbReference type="PROSITE" id="PS50977"/>
    </source>
</evidence>
<accession>A0A7S8CE13</accession>
<evidence type="ECO:0000313" key="6">
    <source>
        <dbReference type="Proteomes" id="UP000593626"/>
    </source>
</evidence>
<keyword evidence="2 3" id="KW-0238">DNA-binding</keyword>
<dbReference type="KEGG" id="mcui:G8O30_14705"/>
<sequence>MDRKQLIMEKALELFAKQGIESTSVQQITEYCGISKGAFYLTFKSKSELIEGIIDYFMTDIIFEVDRVVKHTSSNEDLLYLYYHTVFQTFQKHSDFAKLLVKEQAHPPNEEQLLKLAAYDEELGRLLETIVDKLYGGRIEHTKYDLIFSMKGFIKSYLELFIFFNAPINLDKLAKSLVEKTNILAENITIPFISSELKLLPPTDADPDKLVQMVQSKAASLDESLEKESLEILTEQLVNKTHPLAIIKGLITNISHHPDCKGVAFLLDKHFFK</sequence>
<dbReference type="Proteomes" id="UP000593626">
    <property type="component" value="Chromosome"/>
</dbReference>
<dbReference type="Pfam" id="PF00440">
    <property type="entry name" value="TetR_N"/>
    <property type="match status" value="1"/>
</dbReference>
<dbReference type="EMBL" id="CP049742">
    <property type="protein sequence ID" value="QPC48088.1"/>
    <property type="molecule type" value="Genomic_DNA"/>
</dbReference>
<keyword evidence="6" id="KW-1185">Reference proteome</keyword>
<feature type="domain" description="HTH tetR-type" evidence="4">
    <location>
        <begin position="1"/>
        <end position="61"/>
    </location>
</feature>
<gene>
    <name evidence="5" type="ORF">G8O30_14705</name>
</gene>
<feature type="DNA-binding region" description="H-T-H motif" evidence="3">
    <location>
        <begin position="24"/>
        <end position="43"/>
    </location>
</feature>
<dbReference type="PANTHER" id="PTHR43479:SF11">
    <property type="entry name" value="ACREF_ENVCD OPERON REPRESSOR-RELATED"/>
    <property type="match status" value="1"/>
</dbReference>
<dbReference type="PANTHER" id="PTHR43479">
    <property type="entry name" value="ACREF/ENVCD OPERON REPRESSOR-RELATED"/>
    <property type="match status" value="1"/>
</dbReference>
<protein>
    <submittedName>
        <fullName evidence="5">TetR/AcrR family transcriptional regulator</fullName>
    </submittedName>
</protein>
<dbReference type="Gene3D" id="1.10.10.60">
    <property type="entry name" value="Homeodomain-like"/>
    <property type="match status" value="1"/>
</dbReference>
<dbReference type="SUPFAM" id="SSF46689">
    <property type="entry name" value="Homeodomain-like"/>
    <property type="match status" value="1"/>
</dbReference>
<evidence type="ECO:0000256" key="3">
    <source>
        <dbReference type="PROSITE-ProRule" id="PRU00335"/>
    </source>
</evidence>
<dbReference type="InterPro" id="IPR050624">
    <property type="entry name" value="HTH-type_Tx_Regulator"/>
</dbReference>
<dbReference type="InterPro" id="IPR009057">
    <property type="entry name" value="Homeodomain-like_sf"/>
</dbReference>